<evidence type="ECO:0000256" key="12">
    <source>
        <dbReference type="ARBA" id="ARBA00070508"/>
    </source>
</evidence>
<comment type="subcellular location">
    <subcellularLocation>
        <location evidence="1">Mitochondrion inner membrane</location>
        <topology evidence="1">Multi-pass membrane protein</topology>
    </subcellularLocation>
</comment>
<dbReference type="Pfam" id="PF00153">
    <property type="entry name" value="Mito_carr"/>
    <property type="match status" value="3"/>
</dbReference>
<dbReference type="GO" id="GO:0055085">
    <property type="term" value="P:transmembrane transport"/>
    <property type="evidence" value="ECO:0007669"/>
    <property type="project" value="InterPro"/>
</dbReference>
<evidence type="ECO:0000256" key="7">
    <source>
        <dbReference type="ARBA" id="ARBA00022989"/>
    </source>
</evidence>
<gene>
    <name evidence="16" type="ORF">L9F63_003331</name>
</gene>
<evidence type="ECO:0000313" key="17">
    <source>
        <dbReference type="Proteomes" id="UP001233999"/>
    </source>
</evidence>
<reference evidence="16" key="1">
    <citation type="journal article" date="2023" name="IScience">
        <title>Live-bearing cockroach genome reveals convergent evolutionary mechanisms linked to viviparity in insects and beyond.</title>
        <authorList>
            <person name="Fouks B."/>
            <person name="Harrison M.C."/>
            <person name="Mikhailova A.A."/>
            <person name="Marchal E."/>
            <person name="English S."/>
            <person name="Carruthers M."/>
            <person name="Jennings E.C."/>
            <person name="Chiamaka E.L."/>
            <person name="Frigard R.A."/>
            <person name="Pippel M."/>
            <person name="Attardo G.M."/>
            <person name="Benoit J.B."/>
            <person name="Bornberg-Bauer E."/>
            <person name="Tobe S.S."/>
        </authorList>
    </citation>
    <scope>NUCLEOTIDE SEQUENCE</scope>
    <source>
        <strain evidence="16">Stay&amp;Tobe</strain>
    </source>
</reference>
<evidence type="ECO:0000256" key="2">
    <source>
        <dbReference type="ARBA" id="ARBA00006375"/>
    </source>
</evidence>
<reference evidence="16" key="2">
    <citation type="submission" date="2023-05" db="EMBL/GenBank/DDBJ databases">
        <authorList>
            <person name="Fouks B."/>
        </authorList>
    </citation>
    <scope>NUCLEOTIDE SEQUENCE</scope>
    <source>
        <strain evidence="16">Stay&amp;Tobe</strain>
        <tissue evidence="16">Testes</tissue>
    </source>
</reference>
<protein>
    <recommendedName>
        <fullName evidence="12">Solute carrier family 25 member 32</fullName>
    </recommendedName>
    <alternativeName>
        <fullName evidence="13">Mitochondrial FAD transporter</fullName>
    </alternativeName>
</protein>
<comment type="catalytic activity">
    <reaction evidence="10">
        <text>FAD(in) = FAD(out)</text>
        <dbReference type="Rhea" id="RHEA:76535"/>
        <dbReference type="ChEBI" id="CHEBI:57692"/>
    </reaction>
</comment>
<evidence type="ECO:0000256" key="4">
    <source>
        <dbReference type="ARBA" id="ARBA00022692"/>
    </source>
</evidence>
<dbReference type="EMBL" id="JASPKZ010007811">
    <property type="protein sequence ID" value="KAJ9582326.1"/>
    <property type="molecule type" value="Genomic_DNA"/>
</dbReference>
<keyword evidence="5" id="KW-0677">Repeat</keyword>
<evidence type="ECO:0000256" key="1">
    <source>
        <dbReference type="ARBA" id="ARBA00004448"/>
    </source>
</evidence>
<dbReference type="InterPro" id="IPR044712">
    <property type="entry name" value="SLC25A32-like"/>
</dbReference>
<keyword evidence="7" id="KW-1133">Transmembrane helix</keyword>
<dbReference type="GO" id="GO:0006862">
    <property type="term" value="P:nucleotide transport"/>
    <property type="evidence" value="ECO:0007669"/>
    <property type="project" value="InterPro"/>
</dbReference>
<accession>A0AAD8E9Y6</accession>
<keyword evidence="4 14" id="KW-0812">Transmembrane</keyword>
<evidence type="ECO:0000313" key="16">
    <source>
        <dbReference type="EMBL" id="KAJ9582326.1"/>
    </source>
</evidence>
<evidence type="ECO:0000256" key="14">
    <source>
        <dbReference type="PROSITE-ProRule" id="PRU00282"/>
    </source>
</evidence>
<comment type="function">
    <text evidence="11">Facilitates flavin adenine dinucleotide (FAD) translocation across the mitochondrial inner membrane into the mitochondrial matrix where it acts as a redox cofactor to assist flavoenzyme activities in fundamental metabolic processes including fatty acid beta-oxidation, amino acid and choline metabolism as well as mitochondrial electron transportation. In particular, provides FAD to DLD dehydrogenase of the glycine cleavage system, part of mitochondrial one-carbon metabolic pathway involved in neural tube closure in early embryogenesis.</text>
</comment>
<dbReference type="PANTHER" id="PTHR45683">
    <property type="entry name" value="MITOCHONDRIAL NICOTINAMIDE ADENINE DINUCLEOTIDE TRANSPORTER 1-RELATED-RELATED"/>
    <property type="match status" value="1"/>
</dbReference>
<dbReference type="InterPro" id="IPR023395">
    <property type="entry name" value="MCP_dom_sf"/>
</dbReference>
<dbReference type="FunFam" id="1.50.40.10:FF:000025">
    <property type="entry name" value="mitochondrial folate transporter/carrier"/>
    <property type="match status" value="1"/>
</dbReference>
<feature type="repeat" description="Solcar" evidence="14">
    <location>
        <begin position="1"/>
        <end position="60"/>
    </location>
</feature>
<feature type="repeat" description="Solcar" evidence="14">
    <location>
        <begin position="70"/>
        <end position="163"/>
    </location>
</feature>
<dbReference type="PROSITE" id="PS50920">
    <property type="entry name" value="SOLCAR"/>
    <property type="match status" value="3"/>
</dbReference>
<organism evidence="16 17">
    <name type="scientific">Diploptera punctata</name>
    <name type="common">Pacific beetle cockroach</name>
    <dbReference type="NCBI Taxonomy" id="6984"/>
    <lineage>
        <taxon>Eukaryota</taxon>
        <taxon>Metazoa</taxon>
        <taxon>Ecdysozoa</taxon>
        <taxon>Arthropoda</taxon>
        <taxon>Hexapoda</taxon>
        <taxon>Insecta</taxon>
        <taxon>Pterygota</taxon>
        <taxon>Neoptera</taxon>
        <taxon>Polyneoptera</taxon>
        <taxon>Dictyoptera</taxon>
        <taxon>Blattodea</taxon>
        <taxon>Blaberoidea</taxon>
        <taxon>Blaberidae</taxon>
        <taxon>Diplopterinae</taxon>
        <taxon>Diploptera</taxon>
    </lineage>
</organism>
<feature type="non-terminal residue" evidence="16">
    <location>
        <position position="1"/>
    </location>
</feature>
<evidence type="ECO:0000256" key="11">
    <source>
        <dbReference type="ARBA" id="ARBA00058619"/>
    </source>
</evidence>
<comment type="caution">
    <text evidence="16">The sequence shown here is derived from an EMBL/GenBank/DDBJ whole genome shotgun (WGS) entry which is preliminary data.</text>
</comment>
<evidence type="ECO:0000256" key="3">
    <source>
        <dbReference type="ARBA" id="ARBA00022448"/>
    </source>
</evidence>
<feature type="non-terminal residue" evidence="16">
    <location>
        <position position="279"/>
    </location>
</feature>
<dbReference type="Gene3D" id="1.50.40.10">
    <property type="entry name" value="Mitochondrial carrier domain"/>
    <property type="match status" value="1"/>
</dbReference>
<name>A0AAD8E9Y6_DIPPU</name>
<comment type="similarity">
    <text evidence="2 15">Belongs to the mitochondrial carrier (TC 2.A.29) family.</text>
</comment>
<keyword evidence="3 15" id="KW-0813">Transport</keyword>
<sequence length="279" mass="31558">YKFNDGQAPAPQYQGLRSAMATIFRQEGARGLYRGVTPNVWGSGSAWGFYFLFYNTIKTWIQGGNTKKPIGPTLHMIAAAQAGILTLVMTNPIWVVKTRLCLQYEMDRTLLPDSKRYLGMLDALYKIYHTEGIRGLYRGFVPGIFGVSHGAVQFMTYEEMKNQYTQYKLVPIDTKLGTAEYLTFAASSKLVAAALTYPYQVVRARLQDQHHDYKGSWDCVTRTWRYEGIRGFYKGLTASLTRVVPATMITFLVYENVSHFLLNLNKPAIIKSLDALLVA</sequence>
<dbReference type="InterPro" id="IPR018108">
    <property type="entry name" value="MCP_transmembrane"/>
</dbReference>
<dbReference type="SUPFAM" id="SSF103506">
    <property type="entry name" value="Mitochondrial carrier"/>
    <property type="match status" value="1"/>
</dbReference>
<dbReference type="Proteomes" id="UP001233999">
    <property type="component" value="Unassembled WGS sequence"/>
</dbReference>
<evidence type="ECO:0000256" key="10">
    <source>
        <dbReference type="ARBA" id="ARBA00050907"/>
    </source>
</evidence>
<keyword evidence="8" id="KW-0496">Mitochondrion</keyword>
<keyword evidence="17" id="KW-1185">Reference proteome</keyword>
<evidence type="ECO:0000256" key="8">
    <source>
        <dbReference type="ARBA" id="ARBA00023128"/>
    </source>
</evidence>
<keyword evidence="6" id="KW-0999">Mitochondrion inner membrane</keyword>
<dbReference type="GO" id="GO:0005743">
    <property type="term" value="C:mitochondrial inner membrane"/>
    <property type="evidence" value="ECO:0007669"/>
    <property type="project" value="UniProtKB-SubCell"/>
</dbReference>
<feature type="repeat" description="Solcar" evidence="14">
    <location>
        <begin position="176"/>
        <end position="260"/>
    </location>
</feature>
<keyword evidence="9 14" id="KW-0472">Membrane</keyword>
<evidence type="ECO:0000256" key="6">
    <source>
        <dbReference type="ARBA" id="ARBA00022792"/>
    </source>
</evidence>
<dbReference type="GO" id="GO:0015711">
    <property type="term" value="P:organic anion transport"/>
    <property type="evidence" value="ECO:0007669"/>
    <property type="project" value="UniProtKB-ARBA"/>
</dbReference>
<evidence type="ECO:0000256" key="9">
    <source>
        <dbReference type="ARBA" id="ARBA00023136"/>
    </source>
</evidence>
<proteinExistence type="inferred from homology"/>
<evidence type="ECO:0000256" key="15">
    <source>
        <dbReference type="RuleBase" id="RU000488"/>
    </source>
</evidence>
<evidence type="ECO:0000256" key="5">
    <source>
        <dbReference type="ARBA" id="ARBA00022737"/>
    </source>
</evidence>
<evidence type="ECO:0000256" key="13">
    <source>
        <dbReference type="ARBA" id="ARBA00079992"/>
    </source>
</evidence>
<dbReference type="AlphaFoldDB" id="A0AAD8E9Y6"/>